<name>A0A2T2ND98_CORCC</name>
<proteinExistence type="predicted"/>
<sequence>MSQLLSLYPTAGGFCDSQPDHGQYPAPYTDDFSTAMGSTFTEVANVREPAMARAPVCHQSQRKHPQGESMMSSNAWPFYPTIPANAQSYPLSPANSAATTGGSASSYPVDSGVSSYPVWGKASPHPSGVAPAWSSHPVSEPFIMPEQDQQISPNDDMVRYATFANRPAVMGKSGSDNVLLFPWGSSGFTGLSSQARVFGRSELDTHVSSLSPKSLPSNSDNESSFNIDGEMHHPPSNGVWPNVTTAQYSTIKESSPQHTQLPLLSESHNMASQDSASQHASLSMSVPMYGTGNGALENMTTGQNNMTIPVPYFRHLSNGRQVFWPAQGNPNASQMPSILPSSNQGHNSFSFSQNEALMPYPVSALPSRTRASGRQWAEIDNTDDQPQPSQRPSILPKDIQAQRKEEDEVLLKGKAEGLTYKEIRKRLKTPVAESTLRGRFRSLTKARKDRVRKPVWTSIDVKLLREIVLEEMDRTDDGTRALSRKQLASKLSWKKIADYIAENGGTYHFGNSTCKKKWVELESLR</sequence>
<dbReference type="STRING" id="1448308.A0A2T2ND98"/>
<gene>
    <name evidence="2" type="ORF">BS50DRAFT_591389</name>
</gene>
<dbReference type="OrthoDB" id="3439209at2759"/>
<evidence type="ECO:0000313" key="2">
    <source>
        <dbReference type="EMBL" id="PSN63206.1"/>
    </source>
</evidence>
<reference evidence="2 3" key="1">
    <citation type="journal article" date="2018" name="Front. Microbiol.">
        <title>Genome-Wide Analysis of Corynespora cassiicola Leaf Fall Disease Putative Effectors.</title>
        <authorList>
            <person name="Lopez D."/>
            <person name="Ribeiro S."/>
            <person name="Label P."/>
            <person name="Fumanal B."/>
            <person name="Venisse J.S."/>
            <person name="Kohler A."/>
            <person name="de Oliveira R.R."/>
            <person name="Labutti K."/>
            <person name="Lipzen A."/>
            <person name="Lail K."/>
            <person name="Bauer D."/>
            <person name="Ohm R.A."/>
            <person name="Barry K.W."/>
            <person name="Spatafora J."/>
            <person name="Grigoriev I.V."/>
            <person name="Martin F.M."/>
            <person name="Pujade-Renaud V."/>
        </authorList>
    </citation>
    <scope>NUCLEOTIDE SEQUENCE [LARGE SCALE GENOMIC DNA]</scope>
    <source>
        <strain evidence="2 3">Philippines</strain>
    </source>
</reference>
<accession>A0A2T2ND98</accession>
<dbReference type="AlphaFoldDB" id="A0A2T2ND98"/>
<organism evidence="2 3">
    <name type="scientific">Corynespora cassiicola Philippines</name>
    <dbReference type="NCBI Taxonomy" id="1448308"/>
    <lineage>
        <taxon>Eukaryota</taxon>
        <taxon>Fungi</taxon>
        <taxon>Dikarya</taxon>
        <taxon>Ascomycota</taxon>
        <taxon>Pezizomycotina</taxon>
        <taxon>Dothideomycetes</taxon>
        <taxon>Pleosporomycetidae</taxon>
        <taxon>Pleosporales</taxon>
        <taxon>Corynesporascaceae</taxon>
        <taxon>Corynespora</taxon>
    </lineage>
</organism>
<feature type="compositionally biased region" description="Polar residues" evidence="1">
    <location>
        <begin position="328"/>
        <end position="350"/>
    </location>
</feature>
<evidence type="ECO:0008006" key="4">
    <source>
        <dbReference type="Google" id="ProtNLM"/>
    </source>
</evidence>
<dbReference type="Proteomes" id="UP000240883">
    <property type="component" value="Unassembled WGS sequence"/>
</dbReference>
<keyword evidence="3" id="KW-1185">Reference proteome</keyword>
<feature type="compositionally biased region" description="Low complexity" evidence="1">
    <location>
        <begin position="208"/>
        <end position="219"/>
    </location>
</feature>
<evidence type="ECO:0000313" key="3">
    <source>
        <dbReference type="Proteomes" id="UP000240883"/>
    </source>
</evidence>
<dbReference type="EMBL" id="KZ678140">
    <property type="protein sequence ID" value="PSN63206.1"/>
    <property type="molecule type" value="Genomic_DNA"/>
</dbReference>
<feature type="region of interest" description="Disordered" evidence="1">
    <location>
        <begin position="324"/>
        <end position="350"/>
    </location>
</feature>
<evidence type="ECO:0000256" key="1">
    <source>
        <dbReference type="SAM" id="MobiDB-lite"/>
    </source>
</evidence>
<feature type="region of interest" description="Disordered" evidence="1">
    <location>
        <begin position="207"/>
        <end position="239"/>
    </location>
</feature>
<protein>
    <recommendedName>
        <fullName evidence="4">Myb-like domain-containing protein</fullName>
    </recommendedName>
</protein>